<feature type="compositionally biased region" description="Basic and acidic residues" evidence="1">
    <location>
        <begin position="73"/>
        <end position="89"/>
    </location>
</feature>
<evidence type="ECO:0000313" key="4">
    <source>
        <dbReference type="Proteomes" id="UP000291600"/>
    </source>
</evidence>
<organism evidence="3 4">
    <name type="scientific">Hafnia alvei</name>
    <dbReference type="NCBI Taxonomy" id="569"/>
    <lineage>
        <taxon>Bacteria</taxon>
        <taxon>Pseudomonadati</taxon>
        <taxon>Pseudomonadota</taxon>
        <taxon>Gammaproteobacteria</taxon>
        <taxon>Enterobacterales</taxon>
        <taxon>Hafniaceae</taxon>
        <taxon>Hafnia</taxon>
    </lineage>
</organism>
<dbReference type="AlphaFoldDB" id="A0ABD7Q6E2"/>
<feature type="transmembrane region" description="Helical" evidence="2">
    <location>
        <begin position="12"/>
        <end position="29"/>
    </location>
</feature>
<keyword evidence="2" id="KW-1133">Transmembrane helix</keyword>
<proteinExistence type="predicted"/>
<comment type="caution">
    <text evidence="3">The sequence shown here is derived from an EMBL/GenBank/DDBJ whole genome shotgun (WGS) entry which is preliminary data.</text>
</comment>
<feature type="region of interest" description="Disordered" evidence="1">
    <location>
        <begin position="69"/>
        <end position="89"/>
    </location>
</feature>
<accession>A0ABD7Q6E2</accession>
<dbReference type="EMBL" id="SITJ01000064">
    <property type="protein sequence ID" value="TBL68174.1"/>
    <property type="molecule type" value="Genomic_DNA"/>
</dbReference>
<evidence type="ECO:0000256" key="2">
    <source>
        <dbReference type="SAM" id="Phobius"/>
    </source>
</evidence>
<name>A0ABD7Q6E2_HAFAL</name>
<protein>
    <submittedName>
        <fullName evidence="3">DUF2570 domain-containing protein</fullName>
    </submittedName>
</protein>
<keyword evidence="2" id="KW-0812">Transmembrane</keyword>
<keyword evidence="2" id="KW-0472">Membrane</keyword>
<sequence>MVPKRSRGQMKTFLWLIAISIGGFASGYYRGYASAIADDNEEKLQRMFDESEAVIGEMRTLTAHAQTAVAGVRKAEQERNSEGETRREKISTAMRTDKCAGAVVPIAVSNGLLRKDKSTNPVDSRASAAKPD</sequence>
<gene>
    <name evidence="3" type="ORF">EYY96_09180</name>
</gene>
<evidence type="ECO:0000313" key="3">
    <source>
        <dbReference type="EMBL" id="TBL68174.1"/>
    </source>
</evidence>
<reference evidence="3 4" key="1">
    <citation type="submission" date="2019-02" db="EMBL/GenBank/DDBJ databases">
        <title>Comparative genomic analysis of the Hafnia genus genomes.</title>
        <authorList>
            <person name="Zhiqiu Y."/>
            <person name="Chao Y."/>
            <person name="Yuhui D."/>
            <person name="Di H."/>
            <person name="Bin L."/>
        </authorList>
    </citation>
    <scope>NUCLEOTIDE SEQUENCE [LARGE SCALE GENOMIC DNA]</scope>
    <source>
        <strain evidence="3 4">PCM_1210</strain>
    </source>
</reference>
<dbReference type="Proteomes" id="UP000291600">
    <property type="component" value="Unassembled WGS sequence"/>
</dbReference>
<evidence type="ECO:0000256" key="1">
    <source>
        <dbReference type="SAM" id="MobiDB-lite"/>
    </source>
</evidence>